<accession>A0ABM8JKK9</accession>
<name>A0ABM8JKK9_9MOLU</name>
<dbReference type="EMBL" id="AP028955">
    <property type="protein sequence ID" value="BET37771.1"/>
    <property type="molecule type" value="Genomic_DNA"/>
</dbReference>
<protein>
    <submittedName>
        <fullName evidence="3">XRE family transcriptional regulator</fullName>
    </submittedName>
</protein>
<dbReference type="InterPro" id="IPR001387">
    <property type="entry name" value="Cro/C1-type_HTH"/>
</dbReference>
<dbReference type="SUPFAM" id="SSF51182">
    <property type="entry name" value="RmlC-like cupins"/>
    <property type="match status" value="1"/>
</dbReference>
<keyword evidence="4" id="KW-1185">Reference proteome</keyword>
<evidence type="ECO:0000256" key="1">
    <source>
        <dbReference type="ARBA" id="ARBA00023125"/>
    </source>
</evidence>
<dbReference type="SUPFAM" id="SSF47413">
    <property type="entry name" value="lambda repressor-like DNA-binding domains"/>
    <property type="match status" value="1"/>
</dbReference>
<dbReference type="Pfam" id="PF07883">
    <property type="entry name" value="Cupin_2"/>
    <property type="match status" value="1"/>
</dbReference>
<dbReference type="InterPro" id="IPR014710">
    <property type="entry name" value="RmlC-like_jellyroll"/>
</dbReference>
<dbReference type="InterPro" id="IPR050807">
    <property type="entry name" value="TransReg_Diox_bact_type"/>
</dbReference>
<evidence type="ECO:0000313" key="4">
    <source>
        <dbReference type="Proteomes" id="UP001473424"/>
    </source>
</evidence>
<dbReference type="InterPro" id="IPR011051">
    <property type="entry name" value="RmlC_Cupin_sf"/>
</dbReference>
<dbReference type="PANTHER" id="PTHR46797:SF2">
    <property type="entry name" value="TRANSCRIPTIONAL REGULATOR"/>
    <property type="match status" value="1"/>
</dbReference>
<dbReference type="Gene3D" id="2.60.120.10">
    <property type="entry name" value="Jelly Rolls"/>
    <property type="match status" value="1"/>
</dbReference>
<feature type="domain" description="HTH cro/C1-type" evidence="2">
    <location>
        <begin position="7"/>
        <end position="61"/>
    </location>
</feature>
<dbReference type="PROSITE" id="PS50943">
    <property type="entry name" value="HTH_CROC1"/>
    <property type="match status" value="1"/>
</dbReference>
<evidence type="ECO:0000313" key="3">
    <source>
        <dbReference type="EMBL" id="BET37771.1"/>
    </source>
</evidence>
<dbReference type="InterPro" id="IPR010982">
    <property type="entry name" value="Lambda_DNA-bd_dom_sf"/>
</dbReference>
<dbReference type="Proteomes" id="UP001473424">
    <property type="component" value="Chromosome"/>
</dbReference>
<proteinExistence type="predicted"/>
<dbReference type="CDD" id="cd00093">
    <property type="entry name" value="HTH_XRE"/>
    <property type="match status" value="1"/>
</dbReference>
<dbReference type="SMART" id="SM00530">
    <property type="entry name" value="HTH_XRE"/>
    <property type="match status" value="1"/>
</dbReference>
<keyword evidence="1" id="KW-0238">DNA-binding</keyword>
<dbReference type="Pfam" id="PF01381">
    <property type="entry name" value="HTH_3"/>
    <property type="match status" value="1"/>
</dbReference>
<dbReference type="CDD" id="cd02209">
    <property type="entry name" value="cupin_XRE_C"/>
    <property type="match status" value="1"/>
</dbReference>
<dbReference type="RefSeq" id="WP_353306564.1">
    <property type="nucleotide sequence ID" value="NZ_AP028955.1"/>
</dbReference>
<dbReference type="PANTHER" id="PTHR46797">
    <property type="entry name" value="HTH-TYPE TRANSCRIPTIONAL REGULATOR"/>
    <property type="match status" value="1"/>
</dbReference>
<dbReference type="InterPro" id="IPR013096">
    <property type="entry name" value="Cupin_2"/>
</dbReference>
<reference evidence="4" key="1">
    <citation type="journal article" date="2024" name="FEMS Microbiol. Lett.">
        <title>Genomic insights into Spiroplasma endosymbionts that induce male-killing and protective phenotypes in the pea aphid.</title>
        <authorList>
            <person name="Arai H."/>
            <person name="Legeai F."/>
            <person name="Kageyama D."/>
            <person name="Sugio A."/>
            <person name="Simon J.C."/>
        </authorList>
    </citation>
    <scope>NUCLEOTIDE SEQUENCE [LARGE SCALE GENOMIC DNA]</scope>
    <source>
        <strain evidence="4">sAp269</strain>
    </source>
</reference>
<evidence type="ECO:0000259" key="2">
    <source>
        <dbReference type="PROSITE" id="PS50943"/>
    </source>
</evidence>
<dbReference type="Gene3D" id="1.10.260.40">
    <property type="entry name" value="lambda repressor-like DNA-binding domains"/>
    <property type="match status" value="1"/>
</dbReference>
<gene>
    <name evidence="3" type="ORF">SAP269_03600</name>
</gene>
<sequence length="177" mass="20118">MKIGRKLKTLRLKHNLTMEELGKRCDLSKGFISQLEHDVSSPSIETLKSILDIFDCPLSTFFAGEVKEKIVFKSQDVTVSDEEDYQIKWIIPNAQKLTLEPVILTLKPFGNSNKIPPFQGQIFGYVLSGTVFVHYGATRLKAVANEAFYIKGNEKHYLENPNNSIVTILWVSNPRIF</sequence>
<organism evidence="3 4">
    <name type="scientific">Spiroplasma ixodetis</name>
    <dbReference type="NCBI Taxonomy" id="2141"/>
    <lineage>
        <taxon>Bacteria</taxon>
        <taxon>Bacillati</taxon>
        <taxon>Mycoplasmatota</taxon>
        <taxon>Mollicutes</taxon>
        <taxon>Entomoplasmatales</taxon>
        <taxon>Spiroplasmataceae</taxon>
        <taxon>Spiroplasma</taxon>
    </lineage>
</organism>